<name>A0A834VEY7_SARSC</name>
<protein>
    <recommendedName>
        <fullName evidence="1">BTB domain-containing protein</fullName>
    </recommendedName>
</protein>
<sequence>MTCRHSIKNLDLWPALRALLTYHRELLIGNKEISVYEFGQVVIVNDVDNSLITWVKQEPNLIAQPIQIKMVDEQPLDWIGWSMNAIFVLDRNKMLRCWDPQRRHNPLMDPSSVAHQQFPVRCQVHKIAFGSMHALILCDDDHQSHQVNPNKRMIVVYSWNQWNLLDKRLESIPSKNEIRFDVPILDIACTFMDGSIVLDSENNVRMWGTFNGQIKLYVEKMFSFKFREQGLMRNVFVTSKNILFLDAQNQIHYINYEKNFFQSLRKLATEEPILEIFANNSSANCILISQGHRMFVWDSGSLLYRITDWTLPDAYCLHVHQSTPKSTHIEFEEQSLRQLQIKLATFNNILHCDFPLLVNHHFTVWTNRCILFERIQSESHIFHRLFHLHGFDDHFIDSFCFILNRFPTPVVYAFLYYIHTGEIKTDATHLKDLARMARQCQCPRMISAIESKLKSSTTALVGKF</sequence>
<dbReference type="Pfam" id="PF00651">
    <property type="entry name" value="BTB"/>
    <property type="match status" value="1"/>
</dbReference>
<dbReference type="SUPFAM" id="SSF50985">
    <property type="entry name" value="RCC1/BLIP-II"/>
    <property type="match status" value="1"/>
</dbReference>
<organism evidence="2">
    <name type="scientific">Sarcoptes scabiei</name>
    <name type="common">Itch mite</name>
    <name type="synonym">Acarus scabiei</name>
    <dbReference type="NCBI Taxonomy" id="52283"/>
    <lineage>
        <taxon>Eukaryota</taxon>
        <taxon>Metazoa</taxon>
        <taxon>Ecdysozoa</taxon>
        <taxon>Arthropoda</taxon>
        <taxon>Chelicerata</taxon>
        <taxon>Arachnida</taxon>
        <taxon>Acari</taxon>
        <taxon>Acariformes</taxon>
        <taxon>Sarcoptiformes</taxon>
        <taxon>Astigmata</taxon>
        <taxon>Psoroptidia</taxon>
        <taxon>Sarcoptoidea</taxon>
        <taxon>Sarcoptidae</taxon>
        <taxon>Sarcoptinae</taxon>
        <taxon>Sarcoptes</taxon>
    </lineage>
</organism>
<feature type="domain" description="BTB" evidence="1">
    <location>
        <begin position="352"/>
        <end position="427"/>
    </location>
</feature>
<dbReference type="SUPFAM" id="SSF54695">
    <property type="entry name" value="POZ domain"/>
    <property type="match status" value="1"/>
</dbReference>
<reference evidence="4" key="1">
    <citation type="journal article" date="2020" name="PLoS Negl. Trop. Dis.">
        <title>High-quality nuclear genome for Sarcoptes scabiei-A critical resource for a neglected parasite.</title>
        <authorList>
            <person name="Korhonen P.K."/>
            <person name="Gasser R.B."/>
            <person name="Ma G."/>
            <person name="Wang T."/>
            <person name="Stroehlein A.J."/>
            <person name="Young N.D."/>
            <person name="Ang C.S."/>
            <person name="Fernando D.D."/>
            <person name="Lu H.C."/>
            <person name="Taylor S."/>
            <person name="Reynolds S.L."/>
            <person name="Mofiz E."/>
            <person name="Najaraj S.H."/>
            <person name="Gowda H."/>
            <person name="Madugundu A."/>
            <person name="Renuse S."/>
            <person name="Holt D."/>
            <person name="Pandey A."/>
            <person name="Papenfuss A.T."/>
            <person name="Fischer K."/>
        </authorList>
    </citation>
    <scope>NUCLEOTIDE SEQUENCE [LARGE SCALE GENOMIC DNA]</scope>
</reference>
<evidence type="ECO:0000313" key="2">
    <source>
        <dbReference type="EMBL" id="KAF7491293.1"/>
    </source>
</evidence>
<accession>A0A834VEY7</accession>
<dbReference type="EnsemblMetazoa" id="SSS_1399s_mrna">
    <property type="protein sequence ID" value="KAF7491293.1"/>
    <property type="gene ID" value="SSS_1399"/>
</dbReference>
<evidence type="ECO:0000259" key="1">
    <source>
        <dbReference type="PROSITE" id="PS50097"/>
    </source>
</evidence>
<dbReference type="AlphaFoldDB" id="A0A834VEY7"/>
<reference evidence="2" key="2">
    <citation type="submission" date="2020-01" db="EMBL/GenBank/DDBJ databases">
        <authorList>
            <person name="Korhonen P.K.K."/>
            <person name="Guangxu M.G."/>
            <person name="Wang T.W."/>
            <person name="Stroehlein A.J.S."/>
            <person name="Young N.D."/>
            <person name="Ang C.-S.A."/>
            <person name="Fernando D.W.F."/>
            <person name="Lu H.L."/>
            <person name="Taylor S.T."/>
            <person name="Ehtesham M.E.M."/>
            <person name="Najaraj S.H.N."/>
            <person name="Harsha G.H.G."/>
            <person name="Madugundu A.M."/>
            <person name="Renuse S.R."/>
            <person name="Holt D.H."/>
            <person name="Pandey A.P."/>
            <person name="Papenfuss A.P."/>
            <person name="Gasser R.B.G."/>
            <person name="Fischer K.F."/>
        </authorList>
    </citation>
    <scope>NUCLEOTIDE SEQUENCE</scope>
    <source>
        <strain evidence="2">SSS_KF_BRIS2020</strain>
    </source>
</reference>
<dbReference type="InterPro" id="IPR009091">
    <property type="entry name" value="RCC1/BLIP-II"/>
</dbReference>
<evidence type="ECO:0000313" key="3">
    <source>
        <dbReference type="EnsemblMetazoa" id="KAF7491293.1"/>
    </source>
</evidence>
<dbReference type="Proteomes" id="UP000070412">
    <property type="component" value="Unassembled WGS sequence"/>
</dbReference>
<reference evidence="3" key="3">
    <citation type="submission" date="2022-06" db="UniProtKB">
        <authorList>
            <consortium name="EnsemblMetazoa"/>
        </authorList>
    </citation>
    <scope>IDENTIFICATION</scope>
</reference>
<dbReference type="PROSITE" id="PS50097">
    <property type="entry name" value="BTB"/>
    <property type="match status" value="1"/>
</dbReference>
<gene>
    <name evidence="2" type="ORF">SSS_1399</name>
</gene>
<dbReference type="Gene3D" id="3.30.710.10">
    <property type="entry name" value="Potassium Channel Kv1.1, Chain A"/>
    <property type="match status" value="1"/>
</dbReference>
<proteinExistence type="predicted"/>
<evidence type="ECO:0000313" key="4">
    <source>
        <dbReference type="Proteomes" id="UP000070412"/>
    </source>
</evidence>
<dbReference type="InterPro" id="IPR011333">
    <property type="entry name" value="SKP1/BTB/POZ_sf"/>
</dbReference>
<dbReference type="InterPro" id="IPR000210">
    <property type="entry name" value="BTB/POZ_dom"/>
</dbReference>
<dbReference type="EMBL" id="WVUK01000060">
    <property type="protein sequence ID" value="KAF7491293.1"/>
    <property type="molecule type" value="Genomic_DNA"/>
</dbReference>
<keyword evidence="4" id="KW-1185">Reference proteome</keyword>